<dbReference type="InterPro" id="IPR006439">
    <property type="entry name" value="HAD-SF_hydro_IA"/>
</dbReference>
<proteinExistence type="predicted"/>
<reference evidence="1 2" key="1">
    <citation type="submission" date="2018-02" db="EMBL/GenBank/DDBJ databases">
        <authorList>
            <person name="Cohen D.B."/>
            <person name="Kent A.D."/>
        </authorList>
    </citation>
    <scope>NUCLEOTIDE SEQUENCE [LARGE SCALE GENOMIC DNA]</scope>
    <source>
        <strain evidence="1">1</strain>
    </source>
</reference>
<dbReference type="RefSeq" id="WP_158680779.1">
    <property type="nucleotide sequence ID" value="NZ_BAAAGO010000025.1"/>
</dbReference>
<dbReference type="SFLD" id="SFLDG01129">
    <property type="entry name" value="C1.5:_HAD__Beta-PGM__Phosphata"/>
    <property type="match status" value="1"/>
</dbReference>
<name>A0A2N9JD60_9ACTN</name>
<dbReference type="EMBL" id="LT985188">
    <property type="protein sequence ID" value="SPD85356.1"/>
    <property type="molecule type" value="Genomic_DNA"/>
</dbReference>
<keyword evidence="2" id="KW-1185">Reference proteome</keyword>
<dbReference type="AlphaFoldDB" id="A0A2N9JD60"/>
<evidence type="ECO:0000313" key="1">
    <source>
        <dbReference type="EMBL" id="SPD85356.1"/>
    </source>
</evidence>
<sequence>MRRPDPVQAVVFDFDGLLADTEKPWGVAEQAMFTSRGVPYGDTERHLFLGTAVAETARIMAEYFDEPQPVVLADLMQRARVELRRDAPPMPGAVELLGLLRSRVPYAVASNTPRELLDISLNGSGLAALVDIVVAGDEVPNGKPAPDAYLRACELLGVAPGDAIAIEDSRTGAAAARAAGLWVAMIPSGPSDPSDAHAFLSSLDDPALHAWLALG</sequence>
<dbReference type="Gene3D" id="3.40.50.1000">
    <property type="entry name" value="HAD superfamily/HAD-like"/>
    <property type="match status" value="1"/>
</dbReference>
<dbReference type="PRINTS" id="PR00413">
    <property type="entry name" value="HADHALOGNASE"/>
</dbReference>
<dbReference type="SFLD" id="SFLDS00003">
    <property type="entry name" value="Haloacid_Dehalogenase"/>
    <property type="match status" value="1"/>
</dbReference>
<dbReference type="PANTHER" id="PTHR18901">
    <property type="entry name" value="2-DEOXYGLUCOSE-6-PHOSPHATE PHOSPHATASE 2"/>
    <property type="match status" value="1"/>
</dbReference>
<dbReference type="Gene3D" id="1.10.150.240">
    <property type="entry name" value="Putative phosphatase, domain 2"/>
    <property type="match status" value="1"/>
</dbReference>
<dbReference type="InterPro" id="IPR023214">
    <property type="entry name" value="HAD_sf"/>
</dbReference>
<dbReference type="Proteomes" id="UP000238164">
    <property type="component" value="Chromosome 1"/>
</dbReference>
<gene>
    <name evidence="1" type="ORF">MPLG2_0320</name>
</gene>
<dbReference type="NCBIfam" id="TIGR01509">
    <property type="entry name" value="HAD-SF-IA-v3"/>
    <property type="match status" value="1"/>
</dbReference>
<dbReference type="InterPro" id="IPR023198">
    <property type="entry name" value="PGP-like_dom2"/>
</dbReference>
<dbReference type="PANTHER" id="PTHR18901:SF38">
    <property type="entry name" value="PSEUDOURIDINE-5'-PHOSPHATASE"/>
    <property type="match status" value="1"/>
</dbReference>
<accession>A0A2N9JD60</accession>
<evidence type="ECO:0008006" key="3">
    <source>
        <dbReference type="Google" id="ProtNLM"/>
    </source>
</evidence>
<organism evidence="1 2">
    <name type="scientific">Micropruina glycogenica</name>
    <dbReference type="NCBI Taxonomy" id="75385"/>
    <lineage>
        <taxon>Bacteria</taxon>
        <taxon>Bacillati</taxon>
        <taxon>Actinomycetota</taxon>
        <taxon>Actinomycetes</taxon>
        <taxon>Propionibacteriales</taxon>
        <taxon>Nocardioidaceae</taxon>
        <taxon>Micropruina</taxon>
    </lineage>
</organism>
<dbReference type="SUPFAM" id="SSF56784">
    <property type="entry name" value="HAD-like"/>
    <property type="match status" value="1"/>
</dbReference>
<evidence type="ECO:0000313" key="2">
    <source>
        <dbReference type="Proteomes" id="UP000238164"/>
    </source>
</evidence>
<dbReference type="OrthoDB" id="9797743at2"/>
<dbReference type="KEGG" id="mgg:MPLG2_0320"/>
<dbReference type="Pfam" id="PF00702">
    <property type="entry name" value="Hydrolase"/>
    <property type="match status" value="1"/>
</dbReference>
<dbReference type="InterPro" id="IPR036412">
    <property type="entry name" value="HAD-like_sf"/>
</dbReference>
<protein>
    <recommendedName>
        <fullName evidence="3">Hydrolase</fullName>
    </recommendedName>
</protein>